<keyword evidence="2 3" id="KW-0326">Glycosidase</keyword>
<keyword evidence="1 3" id="KW-0378">Hydrolase</keyword>
<dbReference type="EMBL" id="VSSQ01010129">
    <property type="protein sequence ID" value="MPM43507.1"/>
    <property type="molecule type" value="Genomic_DNA"/>
</dbReference>
<dbReference type="PROSITE" id="PS00653">
    <property type="entry name" value="GLYCOSYL_HYDROL_F1_2"/>
    <property type="match status" value="1"/>
</dbReference>
<gene>
    <name evidence="3" type="primary">bglC_7</name>
    <name evidence="3" type="ORF">SDC9_90182</name>
</gene>
<dbReference type="PANTHER" id="PTHR10353">
    <property type="entry name" value="GLYCOSYL HYDROLASE"/>
    <property type="match status" value="1"/>
</dbReference>
<dbReference type="Gene3D" id="3.20.20.80">
    <property type="entry name" value="Glycosidases"/>
    <property type="match status" value="1"/>
</dbReference>
<dbReference type="FunFam" id="3.20.20.80:FF:000004">
    <property type="entry name" value="Beta-glucosidase 6-phospho-beta-glucosidase"/>
    <property type="match status" value="1"/>
</dbReference>
<dbReference type="GO" id="GO:0008706">
    <property type="term" value="F:6-phospho-beta-glucosidase activity"/>
    <property type="evidence" value="ECO:0007669"/>
    <property type="project" value="UniProtKB-EC"/>
</dbReference>
<evidence type="ECO:0000256" key="2">
    <source>
        <dbReference type="ARBA" id="ARBA00023295"/>
    </source>
</evidence>
<dbReference type="GO" id="GO:0005829">
    <property type="term" value="C:cytosol"/>
    <property type="evidence" value="ECO:0007669"/>
    <property type="project" value="TreeGrafter"/>
</dbReference>
<evidence type="ECO:0000256" key="1">
    <source>
        <dbReference type="ARBA" id="ARBA00022801"/>
    </source>
</evidence>
<dbReference type="InterPro" id="IPR033132">
    <property type="entry name" value="GH_1_N_CS"/>
</dbReference>
<proteinExistence type="predicted"/>
<dbReference type="PRINTS" id="PR00131">
    <property type="entry name" value="GLHYDRLASE1"/>
</dbReference>
<evidence type="ECO:0000313" key="3">
    <source>
        <dbReference type="EMBL" id="MPM43507.1"/>
    </source>
</evidence>
<dbReference type="PANTHER" id="PTHR10353:SF122">
    <property type="entry name" value="6-PHOSPHO-BETA-GLUCOSIDASE ASCB-RELATED"/>
    <property type="match status" value="1"/>
</dbReference>
<dbReference type="InterPro" id="IPR017853">
    <property type="entry name" value="GH"/>
</dbReference>
<dbReference type="SUPFAM" id="SSF51445">
    <property type="entry name" value="(Trans)glycosidases"/>
    <property type="match status" value="1"/>
</dbReference>
<accession>A0A644ZRX1</accession>
<organism evidence="3">
    <name type="scientific">bioreactor metagenome</name>
    <dbReference type="NCBI Taxonomy" id="1076179"/>
    <lineage>
        <taxon>unclassified sequences</taxon>
        <taxon>metagenomes</taxon>
        <taxon>ecological metagenomes</taxon>
    </lineage>
</organism>
<dbReference type="AlphaFoldDB" id="A0A644ZRX1"/>
<protein>
    <submittedName>
        <fullName evidence="3">Aryl-phospho-beta-D-glucosidase BglC</fullName>
        <ecNumber evidence="3">3.2.1.86</ecNumber>
    </submittedName>
</protein>
<sequence length="461" mass="53045">MMKNSDLKNFMFGVSSSAFQIEGAAQTGGKGPSTVDTRFVRPGIADTSVASDFYHHWEADIELLRELGVKAYRFSISWTRIFPDGEGELNQEGLDFYTKIIDRLLEYKIEPVVTIYHFDLPQKLVDQYGGWLGRETIYAYEQYAKTLFEAFGDKVKYWISINEPLMVMFSKDFNGIRDHEGKAYERANYQIMYHMALAEKLAFKWCHELVSDGMIGPASAFQNIYPASAAPADVEAAMAAEEILSFTLLDLSVRGSIPARIAHTLKKQALYPETREEDVQLLQSESADWICFNYYASLCAEAYSGKDDSNMPQFFRYQQYRIVPNPVGAKSEWMIFGTDPTGLRLSIYKLWQRYNLPLMITENGYANSDTLEEDGHIHDETRIGYLKEHLDECFQAVEEGIPLLGYSPWSFLDSLSGREGFVKRYGLVYVDRTDEDLKDLKRYKKDSFYWYQKLVSDCNKK</sequence>
<dbReference type="Pfam" id="PF00232">
    <property type="entry name" value="Glyco_hydro_1"/>
    <property type="match status" value="1"/>
</dbReference>
<dbReference type="InterPro" id="IPR001360">
    <property type="entry name" value="Glyco_hydro_1"/>
</dbReference>
<reference evidence="3" key="1">
    <citation type="submission" date="2019-08" db="EMBL/GenBank/DDBJ databases">
        <authorList>
            <person name="Kucharzyk K."/>
            <person name="Murdoch R.W."/>
            <person name="Higgins S."/>
            <person name="Loffler F."/>
        </authorList>
    </citation>
    <scope>NUCLEOTIDE SEQUENCE</scope>
</reference>
<dbReference type="GO" id="GO:0016052">
    <property type="term" value="P:carbohydrate catabolic process"/>
    <property type="evidence" value="ECO:0007669"/>
    <property type="project" value="TreeGrafter"/>
</dbReference>
<comment type="caution">
    <text evidence="3">The sequence shown here is derived from an EMBL/GenBank/DDBJ whole genome shotgun (WGS) entry which is preliminary data.</text>
</comment>
<dbReference type="EC" id="3.2.1.86" evidence="3"/>
<name>A0A644ZRX1_9ZZZZ</name>